<dbReference type="EMBL" id="RHPJ01000003">
    <property type="protein sequence ID" value="TGO04872.1"/>
    <property type="molecule type" value="Genomic_DNA"/>
</dbReference>
<dbReference type="Proteomes" id="UP000297318">
    <property type="component" value="Unassembled WGS sequence"/>
</dbReference>
<dbReference type="AlphaFoldDB" id="A0A4Z1E2G2"/>
<protein>
    <submittedName>
        <fullName evidence="3">Glycerol-3-phosphate ABC transporter, periplasmic glycerol-3-phosphate-binding protein</fullName>
    </submittedName>
</protein>
<dbReference type="Pfam" id="PF00395">
    <property type="entry name" value="SLH"/>
    <property type="match status" value="1"/>
</dbReference>
<organism evidence="3 4">
    <name type="scientific">Serinibacter arcticus</name>
    <dbReference type="NCBI Taxonomy" id="1655435"/>
    <lineage>
        <taxon>Bacteria</taxon>
        <taxon>Bacillati</taxon>
        <taxon>Actinomycetota</taxon>
        <taxon>Actinomycetes</taxon>
        <taxon>Micrococcales</taxon>
        <taxon>Beutenbergiaceae</taxon>
        <taxon>Serinibacter</taxon>
    </lineage>
</organism>
<dbReference type="SUPFAM" id="SSF51658">
    <property type="entry name" value="Xylose isomerase-like"/>
    <property type="match status" value="1"/>
</dbReference>
<accession>A0A4Z1E2G2</accession>
<comment type="caution">
    <text evidence="3">The sequence shown here is derived from an EMBL/GenBank/DDBJ whole genome shotgun (WGS) entry which is preliminary data.</text>
</comment>
<name>A0A4Z1E2G2_9MICO</name>
<dbReference type="PANTHER" id="PTHR12110:SF41">
    <property type="entry name" value="INOSOSE DEHYDRATASE"/>
    <property type="match status" value="1"/>
</dbReference>
<reference evidence="3 4" key="1">
    <citation type="submission" date="2018-11" db="EMBL/GenBank/DDBJ databases">
        <title>Complete genome sequencing of the Actinobacteria Serinibacter sp. K3-2.</title>
        <authorList>
            <person name="Rakitin A.L."/>
            <person name="Beletsky A.V."/>
            <person name="Mardanov A.V."/>
            <person name="Ravin N.V."/>
            <person name="Gromova A.S."/>
            <person name="Filippova S.N."/>
            <person name="Gal'Chenko V.F."/>
        </authorList>
    </citation>
    <scope>NUCLEOTIDE SEQUENCE [LARGE SCALE GENOMIC DNA]</scope>
    <source>
        <strain evidence="3 4">K3-2</strain>
    </source>
</reference>
<keyword evidence="1" id="KW-0119">Carbohydrate metabolism</keyword>
<feature type="domain" description="SLH" evidence="2">
    <location>
        <begin position="293"/>
        <end position="357"/>
    </location>
</feature>
<proteinExistence type="predicted"/>
<dbReference type="InterPro" id="IPR001119">
    <property type="entry name" value="SLH_dom"/>
</dbReference>
<evidence type="ECO:0000313" key="3">
    <source>
        <dbReference type="EMBL" id="TGO04872.1"/>
    </source>
</evidence>
<dbReference type="InterPro" id="IPR013022">
    <property type="entry name" value="Xyl_isomerase-like_TIM-brl"/>
</dbReference>
<evidence type="ECO:0000313" key="4">
    <source>
        <dbReference type="Proteomes" id="UP000297318"/>
    </source>
</evidence>
<keyword evidence="4" id="KW-1185">Reference proteome</keyword>
<evidence type="ECO:0000259" key="2">
    <source>
        <dbReference type="PROSITE" id="PS51272"/>
    </source>
</evidence>
<dbReference type="PANTHER" id="PTHR12110">
    <property type="entry name" value="HYDROXYPYRUVATE ISOMERASE"/>
    <property type="match status" value="1"/>
</dbReference>
<feature type="domain" description="SLH" evidence="2">
    <location>
        <begin position="358"/>
        <end position="425"/>
    </location>
</feature>
<dbReference type="InterPro" id="IPR036237">
    <property type="entry name" value="Xyl_isomerase-like_sf"/>
</dbReference>
<dbReference type="PROSITE" id="PS51272">
    <property type="entry name" value="SLH"/>
    <property type="match status" value="3"/>
</dbReference>
<dbReference type="InterPro" id="IPR050312">
    <property type="entry name" value="IolE/XylAMocC-like"/>
</dbReference>
<dbReference type="RefSeq" id="WP_158292653.1">
    <property type="nucleotide sequence ID" value="NZ_RHPJ01000003.1"/>
</dbReference>
<gene>
    <name evidence="3" type="ORF">SERN_2465</name>
</gene>
<dbReference type="Gene3D" id="3.20.20.150">
    <property type="entry name" value="Divalent-metal-dependent TIM barrel enzymes"/>
    <property type="match status" value="1"/>
</dbReference>
<evidence type="ECO:0000256" key="1">
    <source>
        <dbReference type="ARBA" id="ARBA00023277"/>
    </source>
</evidence>
<dbReference type="OrthoDB" id="5182842at2"/>
<dbReference type="Pfam" id="PF01261">
    <property type="entry name" value="AP_endonuc_2"/>
    <property type="match status" value="1"/>
</dbReference>
<sequence>MAVVLGAAGTAVADPAPGAVALADSLEPPVAVEEVSVQLFNFFAYIGFDQSPEAQARQVAVLSTVSDMGYLNVEAVDYTAFQGIGATQYRALLDLYGLEASGLHTSVSMATTDEQWATSVQTALTIGAPFIGAGSTPNDFTTKEQWVAYAEKIDHLGELSRAQGVQYMVHSHDWEFTQVFDGETGYDILQANTSPENVVFELDLYWATKAGADPLEVIESYGDRIELLHVKDLAADGSITTVGEGTIDFAPIFVAAGEDIQYYVIERDPPFTDPTFDPFTPTQKGFEYITGLQTVPFSDVPLGTLFFKDMSWLFNNGISTGWETEQGREYRPLTPIARDAMAAFLYRQANSPAFTAPTVSPFSDVSTSNQFYKEIAWLADQDISTGWANGDGTFSFRPLEPINRDAMAAFLYRMAKSPSYTAPAISPFTDTTPATQFYTEITWLVSEGISIGWLGNDGTAIYRPTTPINRDAMAAFLHRYDTAGFSNVGQQS</sequence>
<feature type="domain" description="SLH" evidence="2">
    <location>
        <begin position="426"/>
        <end position="491"/>
    </location>
</feature>